<dbReference type="Proteomes" id="UP000282892">
    <property type="component" value="Chromosome"/>
</dbReference>
<evidence type="ECO:0000256" key="1">
    <source>
        <dbReference type="SAM" id="MobiDB-lite"/>
    </source>
</evidence>
<evidence type="ECO:0008006" key="4">
    <source>
        <dbReference type="Google" id="ProtNLM"/>
    </source>
</evidence>
<reference evidence="2 3" key="1">
    <citation type="submission" date="2017-07" db="EMBL/GenBank/DDBJ databases">
        <title>The complete genome sequence of Bacillus mesonae strain H20-5, an efficient strain improving plant abiotic stress resistance.</title>
        <authorList>
            <person name="Kim S.Y."/>
            <person name="Song H."/>
            <person name="Sang M.K."/>
            <person name="Weon H.-Y."/>
            <person name="Song J."/>
        </authorList>
    </citation>
    <scope>NUCLEOTIDE SEQUENCE [LARGE SCALE GENOMIC DNA]</scope>
    <source>
        <strain evidence="2 3">H20-5</strain>
    </source>
</reference>
<evidence type="ECO:0000313" key="2">
    <source>
        <dbReference type="EMBL" id="AZU61202.1"/>
    </source>
</evidence>
<name>A0A3T0HVN3_9BACI</name>
<evidence type="ECO:0000313" key="3">
    <source>
        <dbReference type="Proteomes" id="UP000282892"/>
    </source>
</evidence>
<protein>
    <recommendedName>
        <fullName evidence="4">Transcriptional regulator</fullName>
    </recommendedName>
</protein>
<gene>
    <name evidence="2" type="ORF">CHR53_07980</name>
</gene>
<dbReference type="STRING" id="1193713.GCA_001636315_04036"/>
<dbReference type="EMBL" id="CP022572">
    <property type="protein sequence ID" value="AZU61202.1"/>
    <property type="molecule type" value="Genomic_DNA"/>
</dbReference>
<accession>A0A3T0HVN3</accession>
<proteinExistence type="predicted"/>
<dbReference type="InterPro" id="IPR010461">
    <property type="entry name" value="ComK"/>
</dbReference>
<dbReference type="OrthoDB" id="2417337at2"/>
<dbReference type="KEGG" id="nmk:CHR53_07980"/>
<dbReference type="GO" id="GO:0030420">
    <property type="term" value="P:establishment of competence for transformation"/>
    <property type="evidence" value="ECO:0007669"/>
    <property type="project" value="InterPro"/>
</dbReference>
<sequence>MWWENYYEKELNSLKELEFYEINSCTMFIMPVDYGGKVFSKVMEVDDEFLSPLRPVDLIKKNCSYFGVSFESRKKGTTELIGYTRKIPIVIEPANHLFFFPTTSPNRPECAWIAHEHAENFRRVGPQQTLITFSDKQSHVFQVSFGTVETQMLRTALLKSKLLQRIEGNQKKSFYLHGPKLSKASENFSDYGNDSFPKGQK</sequence>
<feature type="region of interest" description="Disordered" evidence="1">
    <location>
        <begin position="182"/>
        <end position="201"/>
    </location>
</feature>
<dbReference type="Pfam" id="PF06338">
    <property type="entry name" value="ComK"/>
    <property type="match status" value="1"/>
</dbReference>
<dbReference type="AlphaFoldDB" id="A0A3T0HVN3"/>
<keyword evidence="3" id="KW-1185">Reference proteome</keyword>
<organism evidence="2 3">
    <name type="scientific">Neobacillus mesonae</name>
    <dbReference type="NCBI Taxonomy" id="1193713"/>
    <lineage>
        <taxon>Bacteria</taxon>
        <taxon>Bacillati</taxon>
        <taxon>Bacillota</taxon>
        <taxon>Bacilli</taxon>
        <taxon>Bacillales</taxon>
        <taxon>Bacillaceae</taxon>
        <taxon>Neobacillus</taxon>
    </lineage>
</organism>